<organism evidence="2 3">
    <name type="scientific">Metabacillus elymi</name>
    <dbReference type="NCBI Taxonomy" id="2745198"/>
    <lineage>
        <taxon>Bacteria</taxon>
        <taxon>Bacillati</taxon>
        <taxon>Bacillota</taxon>
        <taxon>Bacilli</taxon>
        <taxon>Bacillales</taxon>
        <taxon>Bacillaceae</taxon>
        <taxon>Metabacillus</taxon>
    </lineage>
</organism>
<evidence type="ECO:0000313" key="2">
    <source>
        <dbReference type="EMBL" id="QNF26799.1"/>
    </source>
</evidence>
<dbReference type="Pfam" id="PF13040">
    <property type="entry name" value="Fur_reg_FbpB"/>
    <property type="match status" value="1"/>
</dbReference>
<accession>A0ABX6RYM0</accession>
<name>A0ABX6RYM0_9BACI</name>
<keyword evidence="1" id="KW-0175">Coiled coil</keyword>
<dbReference type="Proteomes" id="UP000515490">
    <property type="component" value="Chromosome"/>
</dbReference>
<feature type="coiled-coil region" evidence="1">
    <location>
        <begin position="7"/>
        <end position="34"/>
    </location>
</feature>
<dbReference type="RefSeq" id="WP_083964817.1">
    <property type="nucleotide sequence ID" value="NZ_CP055263.1"/>
</dbReference>
<dbReference type="InterPro" id="IPR025004">
    <property type="entry name" value="SenN/SenS"/>
</dbReference>
<protein>
    <submittedName>
        <fullName evidence="2">FbpB family small basic protein</fullName>
    </submittedName>
</protein>
<sequence>MKKVSFMELMKRNKEELLKDKNQLEKIEKRIDQKYIKQSK</sequence>
<dbReference type="EMBL" id="CP055263">
    <property type="protein sequence ID" value="QNF26799.1"/>
    <property type="molecule type" value="Genomic_DNA"/>
</dbReference>
<keyword evidence="3" id="KW-1185">Reference proteome</keyword>
<proteinExistence type="predicted"/>
<evidence type="ECO:0000256" key="1">
    <source>
        <dbReference type="SAM" id="Coils"/>
    </source>
</evidence>
<reference evidence="2 3" key="1">
    <citation type="submission" date="2020-06" db="EMBL/GenBank/DDBJ databases">
        <title>Metabacillus dokdonensis sp. nov., isolated from the rhizosphere of Elymus tsukushiensis, a plant native to the Dokdo Islands, Republic of Korea.</title>
        <authorList>
            <person name="Lee S.Y."/>
            <person name="Hwang Y.J."/>
            <person name="Son J.S."/>
            <person name="Ghim S.Y."/>
        </authorList>
    </citation>
    <scope>NUCLEOTIDE SEQUENCE [LARGE SCALE GENOMIC DNA]</scope>
    <source>
        <strain evidence="2 3">KUDC1714</strain>
    </source>
</reference>
<evidence type="ECO:0000313" key="3">
    <source>
        <dbReference type="Proteomes" id="UP000515490"/>
    </source>
</evidence>
<gene>
    <name evidence="2" type="ORF">HUW50_04130</name>
</gene>